<keyword evidence="1" id="KW-0805">Transcription regulation</keyword>
<evidence type="ECO:0000313" key="8">
    <source>
        <dbReference type="EMBL" id="MFF0545852.1"/>
    </source>
</evidence>
<dbReference type="SUPFAM" id="SSF88659">
    <property type="entry name" value="Sigma3 and sigma4 domains of RNA polymerase sigma factors"/>
    <property type="match status" value="2"/>
</dbReference>
<evidence type="ECO:0000313" key="9">
    <source>
        <dbReference type="Proteomes" id="UP001601444"/>
    </source>
</evidence>
<dbReference type="InterPro" id="IPR007630">
    <property type="entry name" value="RNA_pol_sigma70_r4"/>
</dbReference>
<dbReference type="InterPro" id="IPR014284">
    <property type="entry name" value="RNA_pol_sigma-70_dom"/>
</dbReference>
<dbReference type="InterPro" id="IPR036388">
    <property type="entry name" value="WH-like_DNA-bd_sf"/>
</dbReference>
<dbReference type="SUPFAM" id="SSF88946">
    <property type="entry name" value="Sigma2 domain of RNA polymerase sigma factors"/>
    <property type="match status" value="1"/>
</dbReference>
<dbReference type="NCBIfam" id="TIGR02937">
    <property type="entry name" value="sigma70-ECF"/>
    <property type="match status" value="1"/>
</dbReference>
<gene>
    <name evidence="8" type="ORF">ACFYTF_23725</name>
</gene>
<dbReference type="InterPro" id="IPR014322">
    <property type="entry name" value="RNA_pol_sigma-B/F/G"/>
</dbReference>
<dbReference type="Gene3D" id="1.10.10.10">
    <property type="entry name" value="Winged helix-like DNA-binding domain superfamily/Winged helix DNA-binding domain"/>
    <property type="match status" value="2"/>
</dbReference>
<evidence type="ECO:0000259" key="7">
    <source>
        <dbReference type="Pfam" id="PF04545"/>
    </source>
</evidence>
<dbReference type="EMBL" id="JBIAMX010000016">
    <property type="protein sequence ID" value="MFF0545852.1"/>
    <property type="molecule type" value="Genomic_DNA"/>
</dbReference>
<comment type="caution">
    <text evidence="8">The sequence shown here is derived from an EMBL/GenBank/DDBJ whole genome shotgun (WGS) entry which is preliminary data.</text>
</comment>
<dbReference type="Pfam" id="PF04539">
    <property type="entry name" value="Sigma70_r3"/>
    <property type="match status" value="1"/>
</dbReference>
<feature type="domain" description="RNA polymerase sigma-70 region 2" evidence="6">
    <location>
        <begin position="44"/>
        <end position="112"/>
    </location>
</feature>
<accession>A0ABW6PU77</accession>
<dbReference type="InterPro" id="IPR000943">
    <property type="entry name" value="RNA_pol_sigma70"/>
</dbReference>
<keyword evidence="4" id="KW-0804">Transcription</keyword>
<organism evidence="8 9">
    <name type="scientific">Nocardia thailandica</name>
    <dbReference type="NCBI Taxonomy" id="257275"/>
    <lineage>
        <taxon>Bacteria</taxon>
        <taxon>Bacillati</taxon>
        <taxon>Actinomycetota</taxon>
        <taxon>Actinomycetes</taxon>
        <taxon>Mycobacteriales</taxon>
        <taxon>Nocardiaceae</taxon>
        <taxon>Nocardia</taxon>
    </lineage>
</organism>
<feature type="domain" description="RNA polymerase sigma-70 region 3" evidence="5">
    <location>
        <begin position="125"/>
        <end position="191"/>
    </location>
</feature>
<dbReference type="InterPro" id="IPR013324">
    <property type="entry name" value="RNA_pol_sigma_r3/r4-like"/>
</dbReference>
<dbReference type="CDD" id="cd06171">
    <property type="entry name" value="Sigma70_r4"/>
    <property type="match status" value="1"/>
</dbReference>
<keyword evidence="9" id="KW-1185">Reference proteome</keyword>
<evidence type="ECO:0000256" key="1">
    <source>
        <dbReference type="ARBA" id="ARBA00023015"/>
    </source>
</evidence>
<sequence length="269" mass="29972">MSPNTATTLGEQDWTYENVEGLFARWSLTDPAGDEHTALRARIIEICLPLAEHIAQRYAGRGETFDDLVQTARLGLVVAVDRFDVTQGAPFLSFAVPTVMGEVRRHFRDRTWALHVPRSDKELHARIRPATEELTRRLDRSPTAYELAAELEVDVTDVTRALAAADAHSTRSIDTPLPGGGDESTTTIADSIGGEDPRFELAEQILTVAPLLERLTEEERNLLIWRYYESLTQSDIAARLGVSQMSVSRKLTRLLGRLHDQALDERGVA</sequence>
<reference evidence="8 9" key="1">
    <citation type="submission" date="2024-10" db="EMBL/GenBank/DDBJ databases">
        <title>The Natural Products Discovery Center: Release of the First 8490 Sequenced Strains for Exploring Actinobacteria Biosynthetic Diversity.</title>
        <authorList>
            <person name="Kalkreuter E."/>
            <person name="Kautsar S.A."/>
            <person name="Yang D."/>
            <person name="Bader C.D."/>
            <person name="Teijaro C.N."/>
            <person name="Fluegel L."/>
            <person name="Davis C.M."/>
            <person name="Simpson J.R."/>
            <person name="Lauterbach L."/>
            <person name="Steele A.D."/>
            <person name="Gui C."/>
            <person name="Meng S."/>
            <person name="Li G."/>
            <person name="Viehrig K."/>
            <person name="Ye F."/>
            <person name="Su P."/>
            <person name="Kiefer A.F."/>
            <person name="Nichols A."/>
            <person name="Cepeda A.J."/>
            <person name="Yan W."/>
            <person name="Fan B."/>
            <person name="Jiang Y."/>
            <person name="Adhikari A."/>
            <person name="Zheng C.-J."/>
            <person name="Schuster L."/>
            <person name="Cowan T.M."/>
            <person name="Smanski M.J."/>
            <person name="Chevrette M.G."/>
            <person name="De Carvalho L.P.S."/>
            <person name="Shen B."/>
        </authorList>
    </citation>
    <scope>NUCLEOTIDE SEQUENCE [LARGE SCALE GENOMIC DNA]</scope>
    <source>
        <strain evidence="8 9">NPDC004045</strain>
    </source>
</reference>
<dbReference type="PRINTS" id="PR00046">
    <property type="entry name" value="SIGMA70FCT"/>
</dbReference>
<dbReference type="InterPro" id="IPR007627">
    <property type="entry name" value="RNA_pol_sigma70_r2"/>
</dbReference>
<dbReference type="InterPro" id="IPR013325">
    <property type="entry name" value="RNA_pol_sigma_r2"/>
</dbReference>
<evidence type="ECO:0000259" key="5">
    <source>
        <dbReference type="Pfam" id="PF04539"/>
    </source>
</evidence>
<keyword evidence="2" id="KW-0731">Sigma factor</keyword>
<dbReference type="Gene3D" id="1.20.120.1810">
    <property type="match status" value="1"/>
</dbReference>
<keyword evidence="3" id="KW-0238">DNA-binding</keyword>
<evidence type="ECO:0000256" key="2">
    <source>
        <dbReference type="ARBA" id="ARBA00023082"/>
    </source>
</evidence>
<evidence type="ECO:0000256" key="4">
    <source>
        <dbReference type="ARBA" id="ARBA00023163"/>
    </source>
</evidence>
<evidence type="ECO:0000256" key="3">
    <source>
        <dbReference type="ARBA" id="ARBA00023125"/>
    </source>
</evidence>
<dbReference type="Proteomes" id="UP001601444">
    <property type="component" value="Unassembled WGS sequence"/>
</dbReference>
<dbReference type="Pfam" id="PF04542">
    <property type="entry name" value="Sigma70_r2"/>
    <property type="match status" value="1"/>
</dbReference>
<dbReference type="PANTHER" id="PTHR30385:SF4">
    <property type="entry name" value="RNA POLYMERASE SIGMA-E FACTOR"/>
    <property type="match status" value="1"/>
</dbReference>
<dbReference type="PANTHER" id="PTHR30385">
    <property type="entry name" value="SIGMA FACTOR F FLAGELLAR"/>
    <property type="match status" value="1"/>
</dbReference>
<protein>
    <submittedName>
        <fullName evidence="8">SigB/SigF/SigG family RNA polymerase sigma factor</fullName>
    </submittedName>
</protein>
<proteinExistence type="predicted"/>
<dbReference type="RefSeq" id="WP_387702280.1">
    <property type="nucleotide sequence ID" value="NZ_JBIAMX010000016.1"/>
</dbReference>
<dbReference type="Pfam" id="PF04545">
    <property type="entry name" value="Sigma70_r4"/>
    <property type="match status" value="1"/>
</dbReference>
<dbReference type="NCBIfam" id="TIGR02980">
    <property type="entry name" value="SigBFG"/>
    <property type="match status" value="1"/>
</dbReference>
<name>A0ABW6PU77_9NOCA</name>
<evidence type="ECO:0000259" key="6">
    <source>
        <dbReference type="Pfam" id="PF04542"/>
    </source>
</evidence>
<feature type="domain" description="RNA polymerase sigma-70 region 4" evidence="7">
    <location>
        <begin position="211"/>
        <end position="258"/>
    </location>
</feature>
<dbReference type="InterPro" id="IPR007624">
    <property type="entry name" value="RNA_pol_sigma70_r3"/>
</dbReference>